<evidence type="ECO:0000313" key="8">
    <source>
        <dbReference type="Proteomes" id="UP000291301"/>
    </source>
</evidence>
<evidence type="ECO:0000256" key="4">
    <source>
        <dbReference type="ARBA" id="ARBA00023136"/>
    </source>
</evidence>
<gene>
    <name evidence="7" type="ORF">E0D97_00120</name>
</gene>
<dbReference type="Proteomes" id="UP000291301">
    <property type="component" value="Unassembled WGS sequence"/>
</dbReference>
<evidence type="ECO:0008006" key="9">
    <source>
        <dbReference type="Google" id="ProtNLM"/>
    </source>
</evidence>
<evidence type="ECO:0000256" key="3">
    <source>
        <dbReference type="ARBA" id="ARBA00022989"/>
    </source>
</evidence>
<keyword evidence="4 6" id="KW-0472">Membrane</keyword>
<evidence type="ECO:0000256" key="2">
    <source>
        <dbReference type="ARBA" id="ARBA00022692"/>
    </source>
</evidence>
<dbReference type="InterPro" id="IPR019133">
    <property type="entry name" value="MIC60"/>
</dbReference>
<evidence type="ECO:0000256" key="1">
    <source>
        <dbReference type="ARBA" id="ARBA00004370"/>
    </source>
</evidence>
<comment type="subcellular location">
    <subcellularLocation>
        <location evidence="1">Membrane</location>
    </subcellularLocation>
</comment>
<name>A0A4R0PG92_9HYPH</name>
<protein>
    <recommendedName>
        <fullName evidence="9">Phage tail protein</fullName>
    </recommendedName>
</protein>
<keyword evidence="8" id="KW-1185">Reference proteome</keyword>
<dbReference type="GO" id="GO:0016020">
    <property type="term" value="C:membrane"/>
    <property type="evidence" value="ECO:0007669"/>
    <property type="project" value="UniProtKB-SubCell"/>
</dbReference>
<dbReference type="Pfam" id="PF09731">
    <property type="entry name" value="Mitofilin"/>
    <property type="match status" value="1"/>
</dbReference>
<dbReference type="RefSeq" id="WP_131564222.1">
    <property type="nucleotide sequence ID" value="NZ_JAINFK010000001.1"/>
</dbReference>
<reference evidence="7 8" key="1">
    <citation type="journal article" date="2015" name="Antonie Van Leeuwenhoek">
        <title>Oricola cellulosilytica gen. nov., sp. nov., a cellulose-degrading bacterium of the family Phyllobacteriaceae isolated from surface seashore water, and emended descriptions of Mesorhizobium loti and Phyllobacterium myrsinacearum.</title>
        <authorList>
            <person name="Hameed A."/>
            <person name="Shahina M."/>
            <person name="Lai W.A."/>
            <person name="Lin S.Y."/>
            <person name="Young L.S."/>
            <person name="Liu Y.C."/>
            <person name="Hsu Y.H."/>
            <person name="Young C.C."/>
        </authorList>
    </citation>
    <scope>NUCLEOTIDE SEQUENCE [LARGE SCALE GENOMIC DNA]</scope>
    <source>
        <strain evidence="7 8">KCTC 52183</strain>
    </source>
</reference>
<evidence type="ECO:0000313" key="7">
    <source>
        <dbReference type="EMBL" id="TCD15884.1"/>
    </source>
</evidence>
<dbReference type="OrthoDB" id="8480612at2"/>
<sequence length="475" mass="47515">MAQSSKNRRGRTSRKPVTLDLEASEVSEAPAPTSEVPDAEPVAFDTVDASAAGAKDSPGASADADAAARGAVESGAGADKDAGSAPPSATLPKSRPDGRGFSVFAGGVAGGVVALLLAGGLQWAGVLPSPGASAPGDLASLQVEIDSLDENVAALQDRPAGAEAGGEVAATVEGAVAGIDENRQAVSALSARLGEFEERLSGLDDAFASVSAGDGTEPTAVADLRGRIDAMESSVASAVSQEAVADIEAAISGLREQIGALSGRLDGSLPALETSIADLRTSIGGLDQRLADVENDIDAGAGSRVASAIAASALKSAADRGASFMAELEAFAAVRADDESVKALREYAASGVPTISQLSERFPAVANRIVAAGSGVDPDAGVADRLMASARSLVQIRPVGEVEGEAPGAVAARMETALQRGDLERALAEWDTLPEEAKAVSSDFAADLRARKQIDTLISDVLGGAIRGSQAVSGQ</sequence>
<feature type="compositionally biased region" description="Basic residues" evidence="5">
    <location>
        <begin position="1"/>
        <end position="14"/>
    </location>
</feature>
<feature type="compositionally biased region" description="Low complexity" evidence="5">
    <location>
        <begin position="48"/>
        <end position="77"/>
    </location>
</feature>
<accession>A0A4R0PG92</accession>
<keyword evidence="2 6" id="KW-0812">Transmembrane</keyword>
<dbReference type="EMBL" id="SJST01000001">
    <property type="protein sequence ID" value="TCD15884.1"/>
    <property type="molecule type" value="Genomic_DNA"/>
</dbReference>
<evidence type="ECO:0000256" key="6">
    <source>
        <dbReference type="SAM" id="Phobius"/>
    </source>
</evidence>
<feature type="region of interest" description="Disordered" evidence="5">
    <location>
        <begin position="1"/>
        <end position="97"/>
    </location>
</feature>
<evidence type="ECO:0000256" key="5">
    <source>
        <dbReference type="SAM" id="MobiDB-lite"/>
    </source>
</evidence>
<dbReference type="AlphaFoldDB" id="A0A4R0PG92"/>
<feature type="transmembrane region" description="Helical" evidence="6">
    <location>
        <begin position="101"/>
        <end position="124"/>
    </location>
</feature>
<proteinExistence type="predicted"/>
<dbReference type="Gene3D" id="1.20.5.340">
    <property type="match status" value="1"/>
</dbReference>
<keyword evidence="3 6" id="KW-1133">Transmembrane helix</keyword>
<organism evidence="7 8">
    <name type="scientific">Oricola cellulosilytica</name>
    <dbReference type="NCBI Taxonomy" id="1429082"/>
    <lineage>
        <taxon>Bacteria</taxon>
        <taxon>Pseudomonadati</taxon>
        <taxon>Pseudomonadota</taxon>
        <taxon>Alphaproteobacteria</taxon>
        <taxon>Hyphomicrobiales</taxon>
        <taxon>Ahrensiaceae</taxon>
        <taxon>Oricola</taxon>
    </lineage>
</organism>
<comment type="caution">
    <text evidence="7">The sequence shown here is derived from an EMBL/GenBank/DDBJ whole genome shotgun (WGS) entry which is preliminary data.</text>
</comment>